<dbReference type="AlphaFoldDB" id="A0A068USS9"/>
<proteinExistence type="predicted"/>
<dbReference type="Gramene" id="CDP11367">
    <property type="protein sequence ID" value="CDP11367"/>
    <property type="gene ID" value="GSCOC_T00033584001"/>
</dbReference>
<gene>
    <name evidence="1" type="ORF">GSCOC_T00033584001</name>
</gene>
<evidence type="ECO:0000313" key="2">
    <source>
        <dbReference type="Proteomes" id="UP000295252"/>
    </source>
</evidence>
<evidence type="ECO:0000313" key="1">
    <source>
        <dbReference type="EMBL" id="CDP11367.1"/>
    </source>
</evidence>
<dbReference type="InParanoid" id="A0A068USS9"/>
<reference evidence="2" key="1">
    <citation type="journal article" date="2014" name="Science">
        <title>The coffee genome provides insight into the convergent evolution of caffeine biosynthesis.</title>
        <authorList>
            <person name="Denoeud F."/>
            <person name="Carretero-Paulet L."/>
            <person name="Dereeper A."/>
            <person name="Droc G."/>
            <person name="Guyot R."/>
            <person name="Pietrella M."/>
            <person name="Zheng C."/>
            <person name="Alberti A."/>
            <person name="Anthony F."/>
            <person name="Aprea G."/>
            <person name="Aury J.M."/>
            <person name="Bento P."/>
            <person name="Bernard M."/>
            <person name="Bocs S."/>
            <person name="Campa C."/>
            <person name="Cenci A."/>
            <person name="Combes M.C."/>
            <person name="Crouzillat D."/>
            <person name="Da Silva C."/>
            <person name="Daddiego L."/>
            <person name="De Bellis F."/>
            <person name="Dussert S."/>
            <person name="Garsmeur O."/>
            <person name="Gayraud T."/>
            <person name="Guignon V."/>
            <person name="Jahn K."/>
            <person name="Jamilloux V."/>
            <person name="Joet T."/>
            <person name="Labadie K."/>
            <person name="Lan T."/>
            <person name="Leclercq J."/>
            <person name="Lepelley M."/>
            <person name="Leroy T."/>
            <person name="Li L.T."/>
            <person name="Librado P."/>
            <person name="Lopez L."/>
            <person name="Munoz A."/>
            <person name="Noel B."/>
            <person name="Pallavicini A."/>
            <person name="Perrotta G."/>
            <person name="Poncet V."/>
            <person name="Pot D."/>
            <person name="Priyono X."/>
            <person name="Rigoreau M."/>
            <person name="Rouard M."/>
            <person name="Rozas J."/>
            <person name="Tranchant-Dubreuil C."/>
            <person name="VanBuren R."/>
            <person name="Zhang Q."/>
            <person name="Andrade A.C."/>
            <person name="Argout X."/>
            <person name="Bertrand B."/>
            <person name="de Kochko A."/>
            <person name="Graziosi G."/>
            <person name="Henry R.J."/>
            <person name="Jayarama X."/>
            <person name="Ming R."/>
            <person name="Nagai C."/>
            <person name="Rounsley S."/>
            <person name="Sankoff D."/>
            <person name="Giuliano G."/>
            <person name="Albert V.A."/>
            <person name="Wincker P."/>
            <person name="Lashermes P."/>
        </authorList>
    </citation>
    <scope>NUCLEOTIDE SEQUENCE [LARGE SCALE GENOMIC DNA]</scope>
    <source>
        <strain evidence="2">cv. DH200-94</strain>
    </source>
</reference>
<name>A0A068USS9_COFCA</name>
<keyword evidence="2" id="KW-1185">Reference proteome</keyword>
<organism evidence="1 2">
    <name type="scientific">Coffea canephora</name>
    <name type="common">Robusta coffee</name>
    <dbReference type="NCBI Taxonomy" id="49390"/>
    <lineage>
        <taxon>Eukaryota</taxon>
        <taxon>Viridiplantae</taxon>
        <taxon>Streptophyta</taxon>
        <taxon>Embryophyta</taxon>
        <taxon>Tracheophyta</taxon>
        <taxon>Spermatophyta</taxon>
        <taxon>Magnoliopsida</taxon>
        <taxon>eudicotyledons</taxon>
        <taxon>Gunneridae</taxon>
        <taxon>Pentapetalae</taxon>
        <taxon>asterids</taxon>
        <taxon>lamiids</taxon>
        <taxon>Gentianales</taxon>
        <taxon>Rubiaceae</taxon>
        <taxon>Ixoroideae</taxon>
        <taxon>Gardenieae complex</taxon>
        <taxon>Bertiereae - Coffeeae clade</taxon>
        <taxon>Coffeeae</taxon>
        <taxon>Coffea</taxon>
    </lineage>
</organism>
<protein>
    <submittedName>
        <fullName evidence="1">Uncharacterized protein</fullName>
    </submittedName>
</protein>
<dbReference type="Proteomes" id="UP000295252">
    <property type="component" value="Chromosome II"/>
</dbReference>
<dbReference type="EMBL" id="HG739139">
    <property type="protein sequence ID" value="CDP11367.1"/>
    <property type="molecule type" value="Genomic_DNA"/>
</dbReference>
<sequence>MRKLIYWFSIITSKTWIQLLSSDEKEEEENCSSNGRVEVETCRLVVVGNCKLEEVVEETCIYKLVVVEICKLEEVVETCTYTLVEVGTYILEEVVVVTCKLREEVVVTYTCRLEVAETCKLVAMGVNALEVVVRNNGKVVEVTCKLEEVVEVTCKLVVVTKLLSFL</sequence>
<accession>A0A068USS9</accession>